<evidence type="ECO:0000256" key="1">
    <source>
        <dbReference type="SAM" id="MobiDB-lite"/>
    </source>
</evidence>
<dbReference type="Proteomes" id="UP000235672">
    <property type="component" value="Unassembled WGS sequence"/>
</dbReference>
<dbReference type="AlphaFoldDB" id="A0A2J6PSE8"/>
<organism evidence="2 3">
    <name type="scientific">Hyaloscypha hepaticicola</name>
    <dbReference type="NCBI Taxonomy" id="2082293"/>
    <lineage>
        <taxon>Eukaryota</taxon>
        <taxon>Fungi</taxon>
        <taxon>Dikarya</taxon>
        <taxon>Ascomycota</taxon>
        <taxon>Pezizomycotina</taxon>
        <taxon>Leotiomycetes</taxon>
        <taxon>Helotiales</taxon>
        <taxon>Hyaloscyphaceae</taxon>
        <taxon>Hyaloscypha</taxon>
    </lineage>
</organism>
<proteinExistence type="predicted"/>
<dbReference type="EMBL" id="KZ613502">
    <property type="protein sequence ID" value="PMD16958.1"/>
    <property type="molecule type" value="Genomic_DNA"/>
</dbReference>
<dbReference type="OrthoDB" id="3545020at2759"/>
<evidence type="ECO:0000313" key="3">
    <source>
        <dbReference type="Proteomes" id="UP000235672"/>
    </source>
</evidence>
<feature type="non-terminal residue" evidence="2">
    <location>
        <position position="1"/>
    </location>
</feature>
<sequence>TTPPPLDFDHEKGFEIPTKYKEAIYQLHWFGHVPVSMLQVCYKLGESSVRRILSYDYPERKRPTGLGQPTFSRTHKSTLL</sequence>
<accession>A0A2J6PSE8</accession>
<reference evidence="2 3" key="1">
    <citation type="submission" date="2016-05" db="EMBL/GenBank/DDBJ databases">
        <title>A degradative enzymes factory behind the ericoid mycorrhizal symbiosis.</title>
        <authorList>
            <consortium name="DOE Joint Genome Institute"/>
            <person name="Martino E."/>
            <person name="Morin E."/>
            <person name="Grelet G."/>
            <person name="Kuo A."/>
            <person name="Kohler A."/>
            <person name="Daghino S."/>
            <person name="Barry K."/>
            <person name="Choi C."/>
            <person name="Cichocki N."/>
            <person name="Clum A."/>
            <person name="Copeland A."/>
            <person name="Hainaut M."/>
            <person name="Haridas S."/>
            <person name="Labutti K."/>
            <person name="Lindquist E."/>
            <person name="Lipzen A."/>
            <person name="Khouja H.-R."/>
            <person name="Murat C."/>
            <person name="Ohm R."/>
            <person name="Olson A."/>
            <person name="Spatafora J."/>
            <person name="Veneault-Fourrey C."/>
            <person name="Henrissat B."/>
            <person name="Grigoriev I."/>
            <person name="Martin F."/>
            <person name="Perotto S."/>
        </authorList>
    </citation>
    <scope>NUCLEOTIDE SEQUENCE [LARGE SCALE GENOMIC DNA]</scope>
    <source>
        <strain evidence="2 3">UAMH 7357</strain>
    </source>
</reference>
<feature type="region of interest" description="Disordered" evidence="1">
    <location>
        <begin position="59"/>
        <end position="80"/>
    </location>
</feature>
<gene>
    <name evidence="2" type="ORF">NA56DRAFT_282989</name>
</gene>
<evidence type="ECO:0000313" key="2">
    <source>
        <dbReference type="EMBL" id="PMD16958.1"/>
    </source>
</evidence>
<protein>
    <submittedName>
        <fullName evidence="2">Uncharacterized protein</fullName>
    </submittedName>
</protein>
<name>A0A2J6PSE8_9HELO</name>
<keyword evidence="3" id="KW-1185">Reference proteome</keyword>